<name>A0AAD4ZQF8_PRUDU</name>
<keyword evidence="2" id="KW-1185">Reference proteome</keyword>
<reference evidence="1 2" key="1">
    <citation type="journal article" date="2022" name="G3 (Bethesda)">
        <title>Whole-genome sequence and methylome profiling of the almond [Prunus dulcis (Mill.) D.A. Webb] cultivar 'Nonpareil'.</title>
        <authorList>
            <person name="D'Amico-Willman K.M."/>
            <person name="Ouma W.Z."/>
            <person name="Meulia T."/>
            <person name="Sideli G.M."/>
            <person name="Gradziel T.M."/>
            <person name="Fresnedo-Ramirez J."/>
        </authorList>
    </citation>
    <scope>NUCLEOTIDE SEQUENCE [LARGE SCALE GENOMIC DNA]</scope>
    <source>
        <strain evidence="1">Clone GOH B32 T37-40</strain>
    </source>
</reference>
<protein>
    <submittedName>
        <fullName evidence="1">Uncharacterized protein</fullName>
    </submittedName>
</protein>
<proteinExistence type="predicted"/>
<gene>
    <name evidence="1" type="ORF">L3X38_005207</name>
</gene>
<accession>A0AAD4ZQF8</accession>
<organism evidence="1 2">
    <name type="scientific">Prunus dulcis</name>
    <name type="common">Almond</name>
    <name type="synonym">Amygdalus dulcis</name>
    <dbReference type="NCBI Taxonomy" id="3755"/>
    <lineage>
        <taxon>Eukaryota</taxon>
        <taxon>Viridiplantae</taxon>
        <taxon>Streptophyta</taxon>
        <taxon>Embryophyta</taxon>
        <taxon>Tracheophyta</taxon>
        <taxon>Spermatophyta</taxon>
        <taxon>Magnoliopsida</taxon>
        <taxon>eudicotyledons</taxon>
        <taxon>Gunneridae</taxon>
        <taxon>Pentapetalae</taxon>
        <taxon>rosids</taxon>
        <taxon>fabids</taxon>
        <taxon>Rosales</taxon>
        <taxon>Rosaceae</taxon>
        <taxon>Amygdaloideae</taxon>
        <taxon>Amygdaleae</taxon>
        <taxon>Prunus</taxon>
    </lineage>
</organism>
<evidence type="ECO:0000313" key="1">
    <source>
        <dbReference type="EMBL" id="KAI5352316.1"/>
    </source>
</evidence>
<comment type="caution">
    <text evidence="1">The sequence shown here is derived from an EMBL/GenBank/DDBJ whole genome shotgun (WGS) entry which is preliminary data.</text>
</comment>
<dbReference type="AlphaFoldDB" id="A0AAD4ZQF8"/>
<dbReference type="Proteomes" id="UP001054821">
    <property type="component" value="Chromosome 1"/>
</dbReference>
<dbReference type="EMBL" id="JAJFAZ020000001">
    <property type="protein sequence ID" value="KAI5352316.1"/>
    <property type="molecule type" value="Genomic_DNA"/>
</dbReference>
<sequence length="144" mass="15767">MAGREQFLSTAEKEVLIKVVAMAMPNHAMSCFKLPKDGGMGFRDLVCFNLAIAGENWLENFRPTPIPSGEVLHDKISPWRGFSGRQAWKESVMGMARDSTGQTHFACRSAVAGGKWGAHSGHGGIHGYQSLTLLKRAHDILNFP</sequence>
<evidence type="ECO:0000313" key="2">
    <source>
        <dbReference type="Proteomes" id="UP001054821"/>
    </source>
</evidence>